<dbReference type="OrthoDB" id="9789229at2"/>
<keyword evidence="8" id="KW-1185">Reference proteome</keyword>
<evidence type="ECO:0000256" key="3">
    <source>
        <dbReference type="ARBA" id="ARBA00022989"/>
    </source>
</evidence>
<dbReference type="EMBL" id="LGKN01000005">
    <property type="protein sequence ID" value="KPL87972.1"/>
    <property type="molecule type" value="Genomic_DNA"/>
</dbReference>
<gene>
    <name evidence="6" type="ORF">ARMA_0165</name>
    <name evidence="7" type="ORF">SE16_10660</name>
</gene>
<dbReference type="GO" id="GO:0016020">
    <property type="term" value="C:membrane"/>
    <property type="evidence" value="ECO:0007669"/>
    <property type="project" value="UniProtKB-SubCell"/>
</dbReference>
<dbReference type="InParanoid" id="A0A0M8K6I8"/>
<comment type="caution">
    <text evidence="6">The sequence shown here is derived from an EMBL/GenBank/DDBJ whole genome shotgun (WGS) entry which is preliminary data.</text>
</comment>
<evidence type="ECO:0000313" key="8">
    <source>
        <dbReference type="Proteomes" id="UP000037784"/>
    </source>
</evidence>
<dbReference type="EMBL" id="BBZA01000010">
    <property type="protein sequence ID" value="GAP61742.1"/>
    <property type="molecule type" value="Genomic_DNA"/>
</dbReference>
<sequence>MWTRFFIYGMLGWCGEIVWTALHDKVSGYNRRWDLRGTTYLWMFPIYGLIAPLFEPAHNLLRPLPWGVRGLAYMLGFFTVEYASGWLLRRLTGACPWDYSKRARWHLHGLIRFDYAPVWFFVGLLLERVHDMLVLLTPALQEAVRAVW</sequence>
<proteinExistence type="predicted"/>
<evidence type="ECO:0000313" key="6">
    <source>
        <dbReference type="EMBL" id="GAP61742.1"/>
    </source>
</evidence>
<dbReference type="RefSeq" id="WP_054491692.1">
    <property type="nucleotide sequence ID" value="NZ_BBZA01000010.1"/>
</dbReference>
<dbReference type="Pfam" id="PF06541">
    <property type="entry name" value="ABC_trans_CmpB"/>
    <property type="match status" value="1"/>
</dbReference>
<dbReference type="InterPro" id="IPR010540">
    <property type="entry name" value="CmpB_TMEM229"/>
</dbReference>
<name>A0A0M8K6I8_9CHLR</name>
<evidence type="ECO:0000313" key="9">
    <source>
        <dbReference type="Proteomes" id="UP000050502"/>
    </source>
</evidence>
<evidence type="ECO:0000256" key="4">
    <source>
        <dbReference type="ARBA" id="ARBA00023136"/>
    </source>
</evidence>
<evidence type="ECO:0000256" key="2">
    <source>
        <dbReference type="ARBA" id="ARBA00022692"/>
    </source>
</evidence>
<organism evidence="6 8">
    <name type="scientific">Ardenticatena maritima</name>
    <dbReference type="NCBI Taxonomy" id="872965"/>
    <lineage>
        <taxon>Bacteria</taxon>
        <taxon>Bacillati</taxon>
        <taxon>Chloroflexota</taxon>
        <taxon>Ardenticatenia</taxon>
        <taxon>Ardenticatenales</taxon>
        <taxon>Ardenticatenaceae</taxon>
        <taxon>Ardenticatena</taxon>
    </lineage>
</organism>
<reference evidence="6 8" key="1">
    <citation type="journal article" date="2015" name="Genome Announc.">
        <title>Draft Genome Sequence of a Heterotrophic Facultative Anaerobic Thermophilic Bacterium, Ardenticatena maritima Strain 110ST.</title>
        <authorList>
            <person name="Kawaichi S."/>
            <person name="Yoshida T."/>
            <person name="Sako Y."/>
            <person name="Nakamura R."/>
        </authorList>
    </citation>
    <scope>NUCLEOTIDE SEQUENCE [LARGE SCALE GENOMIC DNA]</scope>
    <source>
        <strain evidence="6 8">110S</strain>
    </source>
</reference>
<evidence type="ECO:0000256" key="5">
    <source>
        <dbReference type="SAM" id="Phobius"/>
    </source>
</evidence>
<dbReference type="PANTHER" id="PTHR31746">
    <property type="entry name" value="TRANSMEMBRANE PROTEIN 229 FAMILY MEMBER"/>
    <property type="match status" value="1"/>
</dbReference>
<reference evidence="7 9" key="2">
    <citation type="submission" date="2015-07" db="EMBL/GenBank/DDBJ databases">
        <title>Whole genome sequence of Ardenticatena maritima DSM 23922.</title>
        <authorList>
            <person name="Hemp J."/>
            <person name="Ward L.M."/>
            <person name="Pace L.A."/>
            <person name="Fischer W.W."/>
        </authorList>
    </citation>
    <scope>NUCLEOTIDE SEQUENCE [LARGE SCALE GENOMIC DNA]</scope>
    <source>
        <strain evidence="7 9">110S</strain>
    </source>
</reference>
<keyword evidence="4 5" id="KW-0472">Membrane</keyword>
<dbReference type="Proteomes" id="UP000037784">
    <property type="component" value="Unassembled WGS sequence"/>
</dbReference>
<feature type="transmembrane region" description="Helical" evidence="5">
    <location>
        <begin position="35"/>
        <end position="54"/>
    </location>
</feature>
<accession>A0A0M8K6I8</accession>
<feature type="transmembrane region" description="Helical" evidence="5">
    <location>
        <begin position="109"/>
        <end position="126"/>
    </location>
</feature>
<comment type="subcellular location">
    <subcellularLocation>
        <location evidence="1">Membrane</location>
        <topology evidence="1">Multi-pass membrane protein</topology>
    </subcellularLocation>
</comment>
<evidence type="ECO:0000313" key="7">
    <source>
        <dbReference type="EMBL" id="KPL87972.1"/>
    </source>
</evidence>
<protein>
    <recommendedName>
        <fullName evidence="10">ABC-transporter type IV</fullName>
    </recommendedName>
</protein>
<dbReference type="Proteomes" id="UP000050502">
    <property type="component" value="Unassembled WGS sequence"/>
</dbReference>
<keyword evidence="3 5" id="KW-1133">Transmembrane helix</keyword>
<evidence type="ECO:0008006" key="10">
    <source>
        <dbReference type="Google" id="ProtNLM"/>
    </source>
</evidence>
<evidence type="ECO:0000256" key="1">
    <source>
        <dbReference type="ARBA" id="ARBA00004141"/>
    </source>
</evidence>
<dbReference type="STRING" id="872965.SE16_10660"/>
<reference evidence="8" key="3">
    <citation type="submission" date="2015-08" db="EMBL/GenBank/DDBJ databases">
        <title>Draft Genome Sequence of a Heterotrophic Facultative Anaerobic Bacterium Ardenticatena maritima Strain 110S.</title>
        <authorList>
            <person name="Kawaichi S."/>
            <person name="Yoshida T."/>
            <person name="Sako Y."/>
            <person name="Nakamura R."/>
        </authorList>
    </citation>
    <scope>NUCLEOTIDE SEQUENCE [LARGE SCALE GENOMIC DNA]</scope>
    <source>
        <strain evidence="8">110S</strain>
    </source>
</reference>
<dbReference type="AlphaFoldDB" id="A0A0M8K6I8"/>
<feature type="transmembrane region" description="Helical" evidence="5">
    <location>
        <begin position="66"/>
        <end position="88"/>
    </location>
</feature>
<keyword evidence="2 5" id="KW-0812">Transmembrane</keyword>